<accession>A0A3D9LK50</accession>
<gene>
    <name evidence="1" type="ORF">DFQ09_1262</name>
</gene>
<comment type="caution">
    <text evidence="1">The sequence shown here is derived from an EMBL/GenBank/DDBJ whole genome shotgun (WGS) entry which is preliminary data.</text>
</comment>
<reference evidence="1 2" key="1">
    <citation type="submission" date="2018-07" db="EMBL/GenBank/DDBJ databases">
        <title>Genomic Encyclopedia of Type Strains, Phase III (KMG-III): the genomes of soil and plant-associated and newly described type strains.</title>
        <authorList>
            <person name="Whitman W."/>
        </authorList>
    </citation>
    <scope>NUCLEOTIDE SEQUENCE [LARGE SCALE GENOMIC DNA]</scope>
    <source>
        <strain evidence="1 2">CECT 7948</strain>
    </source>
</reference>
<evidence type="ECO:0000313" key="2">
    <source>
        <dbReference type="Proteomes" id="UP000256919"/>
    </source>
</evidence>
<dbReference type="RefSeq" id="WP_115813098.1">
    <property type="nucleotide sequence ID" value="NZ_QREI01000026.1"/>
</dbReference>
<evidence type="ECO:0000313" key="1">
    <source>
        <dbReference type="EMBL" id="REE06934.1"/>
    </source>
</evidence>
<organism evidence="1 2">
    <name type="scientific">Winogradskyella pacifica</name>
    <dbReference type="NCBI Taxonomy" id="664642"/>
    <lineage>
        <taxon>Bacteria</taxon>
        <taxon>Pseudomonadati</taxon>
        <taxon>Bacteroidota</taxon>
        <taxon>Flavobacteriia</taxon>
        <taxon>Flavobacteriales</taxon>
        <taxon>Flavobacteriaceae</taxon>
        <taxon>Winogradskyella</taxon>
    </lineage>
</organism>
<dbReference type="Proteomes" id="UP000256919">
    <property type="component" value="Unassembled WGS sequence"/>
</dbReference>
<dbReference type="AlphaFoldDB" id="A0A3D9LK50"/>
<sequence length="153" mass="16812">MHPIKAYNYTVAPPVLINIAPVFSSGDIVAFLGMGEFTGFSNDNITAILISPAGGFAMRIDDEDKMQAALQLLEPIGYDDYGNPIDSPDMKKLKDDYNKQVIEPCGDTDNTCFKEKFKDFINNFTLSNGDGLGISYYEATFDANDNRLGTTIT</sequence>
<name>A0A3D9LK50_9FLAO</name>
<dbReference type="EMBL" id="QREI01000026">
    <property type="protein sequence ID" value="REE06934.1"/>
    <property type="molecule type" value="Genomic_DNA"/>
</dbReference>
<keyword evidence="2" id="KW-1185">Reference proteome</keyword>
<protein>
    <submittedName>
        <fullName evidence="1">Uncharacterized protein</fullName>
    </submittedName>
</protein>
<proteinExistence type="predicted"/>